<dbReference type="Pfam" id="PF00398">
    <property type="entry name" value="RrnaAD"/>
    <property type="match status" value="1"/>
</dbReference>
<organism evidence="10 11">
    <name type="scientific">Hebeloma cylindrosporum</name>
    <dbReference type="NCBI Taxonomy" id="76867"/>
    <lineage>
        <taxon>Eukaryota</taxon>
        <taxon>Fungi</taxon>
        <taxon>Dikarya</taxon>
        <taxon>Basidiomycota</taxon>
        <taxon>Agaricomycotina</taxon>
        <taxon>Agaricomycetes</taxon>
        <taxon>Agaricomycetidae</taxon>
        <taxon>Agaricales</taxon>
        <taxon>Agaricineae</taxon>
        <taxon>Hymenogastraceae</taxon>
        <taxon>Hebeloma</taxon>
    </lineage>
</organism>
<feature type="binding site" evidence="7">
    <location>
        <position position="231"/>
    </location>
    <ligand>
        <name>S-adenosyl-L-methionine</name>
        <dbReference type="ChEBI" id="CHEBI:59789"/>
    </ligand>
</feature>
<dbReference type="OrthoDB" id="16079at2759"/>
<reference evidence="10 11" key="1">
    <citation type="submission" date="2014-04" db="EMBL/GenBank/DDBJ databases">
        <authorList>
            <consortium name="DOE Joint Genome Institute"/>
            <person name="Kuo A."/>
            <person name="Gay G."/>
            <person name="Dore J."/>
            <person name="Kohler A."/>
            <person name="Nagy L.G."/>
            <person name="Floudas D."/>
            <person name="Copeland A."/>
            <person name="Barry K.W."/>
            <person name="Cichocki N."/>
            <person name="Veneault-Fourrey C."/>
            <person name="LaButti K."/>
            <person name="Lindquist E.A."/>
            <person name="Lipzen A."/>
            <person name="Lundell T."/>
            <person name="Morin E."/>
            <person name="Murat C."/>
            <person name="Sun H."/>
            <person name="Tunlid A."/>
            <person name="Henrissat B."/>
            <person name="Grigoriev I.V."/>
            <person name="Hibbett D.S."/>
            <person name="Martin F."/>
            <person name="Nordberg H.P."/>
            <person name="Cantor M.N."/>
            <person name="Hua S.X."/>
        </authorList>
    </citation>
    <scope>NUCLEOTIDE SEQUENCE [LARGE SCALE GENOMIC DNA]</scope>
    <source>
        <strain evidence="11">h7</strain>
    </source>
</reference>
<dbReference type="EC" id="2.1.1.-" evidence="8"/>
<protein>
    <recommendedName>
        <fullName evidence="8">rRNA adenine N(6)-methyltransferase</fullName>
        <ecNumber evidence="8">2.1.1.-</ecNumber>
    </recommendedName>
</protein>
<dbReference type="STRING" id="686832.A0A0C3CNN1"/>
<dbReference type="GO" id="GO:0000179">
    <property type="term" value="F:rRNA (adenine-N6,N6-)-dimethyltransferase activity"/>
    <property type="evidence" value="ECO:0007669"/>
    <property type="project" value="UniProtKB-UniRule"/>
</dbReference>
<dbReference type="InterPro" id="IPR023165">
    <property type="entry name" value="rRNA_Ade_diMease-like_C"/>
</dbReference>
<dbReference type="AlphaFoldDB" id="A0A0C3CNN1"/>
<keyword evidence="11" id="KW-1185">Reference proteome</keyword>
<dbReference type="HOGENOM" id="CLU_034228_1_0_1"/>
<comment type="similarity">
    <text evidence="7 8">Belongs to the class I-like SAM-binding methyltransferase superfamily. rRNA adenine N(6)-methyltransferase family.</text>
</comment>
<comment type="caution">
    <text evidence="7">Lacks conserved residue(s) required for the propagation of feature annotation.</text>
</comment>
<dbReference type="GO" id="GO:0006391">
    <property type="term" value="P:transcription initiation at mitochondrial promoter"/>
    <property type="evidence" value="ECO:0007669"/>
    <property type="project" value="TreeGrafter"/>
</dbReference>
<evidence type="ECO:0000256" key="2">
    <source>
        <dbReference type="ARBA" id="ARBA00022603"/>
    </source>
</evidence>
<comment type="subcellular location">
    <subcellularLocation>
        <location evidence="1">Mitochondrion</location>
    </subcellularLocation>
</comment>
<dbReference type="GO" id="GO:0003723">
    <property type="term" value="F:RNA binding"/>
    <property type="evidence" value="ECO:0007669"/>
    <property type="project" value="UniProtKB-UniRule"/>
</dbReference>
<dbReference type="PROSITE" id="PS51689">
    <property type="entry name" value="SAM_RNA_A_N6_MT"/>
    <property type="match status" value="1"/>
</dbReference>
<evidence type="ECO:0000256" key="7">
    <source>
        <dbReference type="PROSITE-ProRule" id="PRU01026"/>
    </source>
</evidence>
<evidence type="ECO:0000256" key="9">
    <source>
        <dbReference type="SAM" id="MobiDB-lite"/>
    </source>
</evidence>
<dbReference type="PANTHER" id="PTHR11727">
    <property type="entry name" value="DIMETHYLADENOSINE TRANSFERASE"/>
    <property type="match status" value="1"/>
</dbReference>
<feature type="compositionally biased region" description="Basic and acidic residues" evidence="9">
    <location>
        <begin position="75"/>
        <end position="88"/>
    </location>
</feature>
<dbReference type="SUPFAM" id="SSF53335">
    <property type="entry name" value="S-adenosyl-L-methionine-dependent methyltransferases"/>
    <property type="match status" value="1"/>
</dbReference>
<name>A0A0C3CNN1_HEBCY</name>
<keyword evidence="5 7" id="KW-0694">RNA-binding</keyword>
<dbReference type="InterPro" id="IPR029063">
    <property type="entry name" value="SAM-dependent_MTases_sf"/>
</dbReference>
<evidence type="ECO:0000256" key="1">
    <source>
        <dbReference type="ARBA" id="ARBA00004173"/>
    </source>
</evidence>
<keyword evidence="4 7" id="KW-0949">S-adenosyl-L-methionine</keyword>
<dbReference type="EMBL" id="KN831772">
    <property type="protein sequence ID" value="KIM45436.1"/>
    <property type="molecule type" value="Genomic_DNA"/>
</dbReference>
<sequence>MANTHISRMLLQAASCRRSGALRPISTIFSRQTLSRGAAGFHTTAKVGEAEEAQKLSEEASLTQSATETTRRKKKADEQSVVKADAKPRRPRRTKAEMAIVKAEEAANPKPRKFRRTAAEVKAAKAEKAAKPRLKPAPRCAAYNYEYPVSGEVELPPVYSWHQFFPVWKEKTKHTRASVREVDTADKLANAFVPEGSKDMTVIEISAGPGQLTRSLLRLPKERIKKMVVLENNPFFAPWQEALQGYDPRVKVFREDGYDWSGYTKVEESGVLDDLEVVDWQIVHPNLVVVMHLSGDVFGEQLLAQLLRSIPDRQWLFKFGRVPLHVVAPVRMWERMSALPGEMTRCKVSVMAQATAEIAEALPFHQLQPYGDHFHPVRLTETEQPKEGHLKPKGFGSPHAAFTATPRVDQVIQRGELDYWDYCTRKLFVQKATPVHKTLGALGPGANNLLPKLADPSLPADERMDTTKAPRNLDLHEWELLVRAFKNWPFRPESLSIDNFHTTARNG</sequence>
<evidence type="ECO:0000256" key="8">
    <source>
        <dbReference type="RuleBase" id="RU362106"/>
    </source>
</evidence>
<comment type="function">
    <text evidence="6">Mitochondrial transcription factor that confers selective promoter recognition on the core subunit of the yeast mitochondrial RNA polymerase. Interacts with DNA in a non-specific manner.</text>
</comment>
<feature type="binding site" evidence="7">
    <location>
        <position position="179"/>
    </location>
    <ligand>
        <name>S-adenosyl-L-methionine</name>
        <dbReference type="ChEBI" id="CHEBI:59789"/>
    </ligand>
</feature>
<proteinExistence type="inferred from homology"/>
<dbReference type="GO" id="GO:0034246">
    <property type="term" value="F:mitochondrial transcription factor activity"/>
    <property type="evidence" value="ECO:0007669"/>
    <property type="project" value="TreeGrafter"/>
</dbReference>
<gene>
    <name evidence="10" type="ORF">M413DRAFT_442113</name>
</gene>
<dbReference type="Gene3D" id="3.40.50.150">
    <property type="entry name" value="Vaccinia Virus protein VP39"/>
    <property type="match status" value="1"/>
</dbReference>
<evidence type="ECO:0000256" key="4">
    <source>
        <dbReference type="ARBA" id="ARBA00022691"/>
    </source>
</evidence>
<dbReference type="GO" id="GO:0005759">
    <property type="term" value="C:mitochondrial matrix"/>
    <property type="evidence" value="ECO:0007669"/>
    <property type="project" value="TreeGrafter"/>
</dbReference>
<keyword evidence="3 7" id="KW-0808">Transferase</keyword>
<dbReference type="PANTHER" id="PTHR11727:SF17">
    <property type="entry name" value="DIMETHYLADENOSINE TRANSFERASE 1, MITOCHONDRIAL"/>
    <property type="match status" value="1"/>
</dbReference>
<evidence type="ECO:0000313" key="10">
    <source>
        <dbReference type="EMBL" id="KIM45436.1"/>
    </source>
</evidence>
<evidence type="ECO:0000313" key="11">
    <source>
        <dbReference type="Proteomes" id="UP000053424"/>
    </source>
</evidence>
<dbReference type="InterPro" id="IPR001737">
    <property type="entry name" value="KsgA/Erm"/>
</dbReference>
<reference evidence="11" key="2">
    <citation type="submission" date="2015-01" db="EMBL/GenBank/DDBJ databases">
        <title>Evolutionary Origins and Diversification of the Mycorrhizal Mutualists.</title>
        <authorList>
            <consortium name="DOE Joint Genome Institute"/>
            <consortium name="Mycorrhizal Genomics Consortium"/>
            <person name="Kohler A."/>
            <person name="Kuo A."/>
            <person name="Nagy L.G."/>
            <person name="Floudas D."/>
            <person name="Copeland A."/>
            <person name="Barry K.W."/>
            <person name="Cichocki N."/>
            <person name="Veneault-Fourrey C."/>
            <person name="LaButti K."/>
            <person name="Lindquist E.A."/>
            <person name="Lipzen A."/>
            <person name="Lundell T."/>
            <person name="Morin E."/>
            <person name="Murat C."/>
            <person name="Riley R."/>
            <person name="Ohm R."/>
            <person name="Sun H."/>
            <person name="Tunlid A."/>
            <person name="Henrissat B."/>
            <person name="Grigoriev I.V."/>
            <person name="Hibbett D.S."/>
            <person name="Martin F."/>
        </authorList>
    </citation>
    <scope>NUCLEOTIDE SEQUENCE [LARGE SCALE GENOMIC DNA]</scope>
    <source>
        <strain evidence="11">h7</strain>
    </source>
</reference>
<keyword evidence="8" id="KW-0698">rRNA processing</keyword>
<feature type="region of interest" description="Disordered" evidence="9">
    <location>
        <begin position="51"/>
        <end position="95"/>
    </location>
</feature>
<feature type="binding site" evidence="7">
    <location>
        <position position="256"/>
    </location>
    <ligand>
        <name>S-adenosyl-L-methionine</name>
        <dbReference type="ChEBI" id="CHEBI:59789"/>
    </ligand>
</feature>
<evidence type="ECO:0000256" key="6">
    <source>
        <dbReference type="ARBA" id="ARBA00024915"/>
    </source>
</evidence>
<dbReference type="Gene3D" id="1.10.8.100">
    <property type="entry name" value="Ribosomal RNA adenine dimethylase-like, domain 2"/>
    <property type="match status" value="1"/>
</dbReference>
<evidence type="ECO:0000256" key="3">
    <source>
        <dbReference type="ARBA" id="ARBA00022679"/>
    </source>
</evidence>
<accession>A0A0C3CNN1</accession>
<evidence type="ECO:0000256" key="5">
    <source>
        <dbReference type="ARBA" id="ARBA00022884"/>
    </source>
</evidence>
<keyword evidence="2 7" id="KW-0489">Methyltransferase</keyword>
<dbReference type="Proteomes" id="UP000053424">
    <property type="component" value="Unassembled WGS sequence"/>
</dbReference>